<evidence type="ECO:0000313" key="2">
    <source>
        <dbReference type="Proteomes" id="UP000003744"/>
    </source>
</evidence>
<accession>C2CHJ0</accession>
<comment type="caution">
    <text evidence="1">The sequence shown here is derived from an EMBL/GenBank/DDBJ whole genome shotgun (WGS) entry which is preliminary data.</text>
</comment>
<dbReference type="HOGENOM" id="CLU_3195429_0_0_9"/>
<reference evidence="1 2" key="1">
    <citation type="submission" date="2009-01" db="EMBL/GenBank/DDBJ databases">
        <authorList>
            <person name="Qin X."/>
            <person name="Bachman B."/>
            <person name="Battles P."/>
            <person name="Bell A."/>
            <person name="Bess C."/>
            <person name="Bickham C."/>
            <person name="Chaboub L."/>
            <person name="Chen D."/>
            <person name="Coyle M."/>
            <person name="Deiros D.R."/>
            <person name="Dinh H."/>
            <person name="Forbes L."/>
            <person name="Fowler G."/>
            <person name="Francisco L."/>
            <person name="Fu Q."/>
            <person name="Gubbala S."/>
            <person name="Hale W."/>
            <person name="Han Y."/>
            <person name="Hemphill L."/>
            <person name="Highlander S.K."/>
            <person name="Hirani K."/>
            <person name="Hogues M."/>
            <person name="Jackson L."/>
            <person name="Jakkamsetti A."/>
            <person name="Javaid M."/>
            <person name="Jiang H."/>
            <person name="Korchina V."/>
            <person name="Kovar C."/>
            <person name="Lara F."/>
            <person name="Lee S."/>
            <person name="Mata R."/>
            <person name="Mathew T."/>
            <person name="Moen C."/>
            <person name="Morales K."/>
            <person name="Munidasa M."/>
            <person name="Nazareth L."/>
            <person name="Ngo R."/>
            <person name="Nguyen L."/>
            <person name="Okwuonu G."/>
            <person name="Ongeri F."/>
            <person name="Patil S."/>
            <person name="Petrosino J."/>
            <person name="Pham C."/>
            <person name="Pham P."/>
            <person name="Pu L.-L."/>
            <person name="Puazo M."/>
            <person name="Raj R."/>
            <person name="Reid J."/>
            <person name="Rouhana J."/>
            <person name="Saada N."/>
            <person name="Shang Y."/>
            <person name="Simmons D."/>
            <person name="Thornton R."/>
            <person name="Warren J."/>
            <person name="Weissenberger G."/>
            <person name="Zhang J."/>
            <person name="Zhang L."/>
            <person name="Zhou C."/>
            <person name="Zhu D."/>
            <person name="Muzny D."/>
            <person name="Worley K."/>
            <person name="Gibbs R."/>
        </authorList>
    </citation>
    <scope>NUCLEOTIDE SEQUENCE [LARGE SCALE GENOMIC DNA]</scope>
    <source>
        <strain evidence="1 2">ATCC 35098</strain>
    </source>
</reference>
<gene>
    <name evidence="1" type="ORF">HMPREF0077_0950</name>
</gene>
<organism evidence="1 2">
    <name type="scientific">Anaerococcus tetradius ATCC 35098</name>
    <dbReference type="NCBI Taxonomy" id="525255"/>
    <lineage>
        <taxon>Bacteria</taxon>
        <taxon>Bacillati</taxon>
        <taxon>Bacillota</taxon>
        <taxon>Tissierellia</taxon>
        <taxon>Tissierellales</taxon>
        <taxon>Peptoniphilaceae</taxon>
        <taxon>Anaerococcus</taxon>
    </lineage>
</organism>
<dbReference type="AlphaFoldDB" id="C2CHJ0"/>
<name>C2CHJ0_9FIRM</name>
<dbReference type="EMBL" id="ACGC01000049">
    <property type="protein sequence ID" value="EEI82945.1"/>
    <property type="molecule type" value="Genomic_DNA"/>
</dbReference>
<sequence length="45" mass="5420">MEGHKTFINKFIELADKKFTDEDVFIKISYKEINKEKEKTTPKKE</sequence>
<dbReference type="Proteomes" id="UP000003744">
    <property type="component" value="Unassembled WGS sequence"/>
</dbReference>
<evidence type="ECO:0000313" key="1">
    <source>
        <dbReference type="EMBL" id="EEI82945.1"/>
    </source>
</evidence>
<dbReference type="RefSeq" id="WP_004837062.1">
    <property type="nucleotide sequence ID" value="NZ_GG666297.1"/>
</dbReference>
<proteinExistence type="predicted"/>
<protein>
    <submittedName>
        <fullName evidence="1">Uncharacterized protein</fullName>
    </submittedName>
</protein>